<evidence type="ECO:0000313" key="2">
    <source>
        <dbReference type="Proteomes" id="UP001151760"/>
    </source>
</evidence>
<accession>A0ABQ4WHB9</accession>
<gene>
    <name evidence="1" type="ORF">Tco_0625616</name>
</gene>
<sequence length="278" mass="31057">MCVRSRSGVEGRCNGRRLKYEKGVVVRGLKVDTEVGAVKLSVIGVWWKSRLGEKLGLVGKVRMGVGIKGWVGWGRDRIIVEWFIWHGPISATSAKTKGIGRLFFEKQEIHSPNGVRIRGSESFSQTENGIRLMLASEIGSCYAFIHLEMHKEDSGNLPGSPSFLGNLFKMTAEQCSFIEVRARQGSLEVRATSDLTEVGTGAGLLCEQKGALGSFVTWKRSWTKADAWFFLSKCNCSDNILKVLSNFWLKLFGWKEFVYYLGYNCLSSCWTNFGLALD</sequence>
<reference evidence="1" key="2">
    <citation type="submission" date="2022-01" db="EMBL/GenBank/DDBJ databases">
        <authorList>
            <person name="Yamashiro T."/>
            <person name="Shiraishi A."/>
            <person name="Satake H."/>
            <person name="Nakayama K."/>
        </authorList>
    </citation>
    <scope>NUCLEOTIDE SEQUENCE</scope>
</reference>
<proteinExistence type="predicted"/>
<name>A0ABQ4WHB9_9ASTR</name>
<protein>
    <submittedName>
        <fullName evidence="1">Uncharacterized protein</fullName>
    </submittedName>
</protein>
<comment type="caution">
    <text evidence="1">The sequence shown here is derived from an EMBL/GenBank/DDBJ whole genome shotgun (WGS) entry which is preliminary data.</text>
</comment>
<dbReference type="Proteomes" id="UP001151760">
    <property type="component" value="Unassembled WGS sequence"/>
</dbReference>
<reference evidence="1" key="1">
    <citation type="journal article" date="2022" name="Int. J. Mol. Sci.">
        <title>Draft Genome of Tanacetum Coccineum: Genomic Comparison of Closely Related Tanacetum-Family Plants.</title>
        <authorList>
            <person name="Yamashiro T."/>
            <person name="Shiraishi A."/>
            <person name="Nakayama K."/>
            <person name="Satake H."/>
        </authorList>
    </citation>
    <scope>NUCLEOTIDE SEQUENCE</scope>
</reference>
<dbReference type="EMBL" id="BQNB010008643">
    <property type="protein sequence ID" value="GJS52254.1"/>
    <property type="molecule type" value="Genomic_DNA"/>
</dbReference>
<organism evidence="1 2">
    <name type="scientific">Tanacetum coccineum</name>
    <dbReference type="NCBI Taxonomy" id="301880"/>
    <lineage>
        <taxon>Eukaryota</taxon>
        <taxon>Viridiplantae</taxon>
        <taxon>Streptophyta</taxon>
        <taxon>Embryophyta</taxon>
        <taxon>Tracheophyta</taxon>
        <taxon>Spermatophyta</taxon>
        <taxon>Magnoliopsida</taxon>
        <taxon>eudicotyledons</taxon>
        <taxon>Gunneridae</taxon>
        <taxon>Pentapetalae</taxon>
        <taxon>asterids</taxon>
        <taxon>campanulids</taxon>
        <taxon>Asterales</taxon>
        <taxon>Asteraceae</taxon>
        <taxon>Asteroideae</taxon>
        <taxon>Anthemideae</taxon>
        <taxon>Anthemidinae</taxon>
        <taxon>Tanacetum</taxon>
    </lineage>
</organism>
<keyword evidence="2" id="KW-1185">Reference proteome</keyword>
<evidence type="ECO:0000313" key="1">
    <source>
        <dbReference type="EMBL" id="GJS52254.1"/>
    </source>
</evidence>